<reference evidence="1" key="2">
    <citation type="journal article" date="2015" name="Fish Shellfish Immunol.">
        <title>Early steps in the European eel (Anguilla anguilla)-Vibrio vulnificus interaction in the gills: Role of the RtxA13 toxin.</title>
        <authorList>
            <person name="Callol A."/>
            <person name="Pajuelo D."/>
            <person name="Ebbesson L."/>
            <person name="Teles M."/>
            <person name="MacKenzie S."/>
            <person name="Amaro C."/>
        </authorList>
    </citation>
    <scope>NUCLEOTIDE SEQUENCE</scope>
</reference>
<name>A0A0E9X9G0_ANGAN</name>
<dbReference type="AlphaFoldDB" id="A0A0E9X9G0"/>
<evidence type="ECO:0000313" key="1">
    <source>
        <dbReference type="EMBL" id="JAH99377.1"/>
    </source>
</evidence>
<accession>A0A0E9X9G0</accession>
<dbReference type="EMBL" id="GBXM01009200">
    <property type="protein sequence ID" value="JAH99377.1"/>
    <property type="molecule type" value="Transcribed_RNA"/>
</dbReference>
<reference evidence="1" key="1">
    <citation type="submission" date="2014-11" db="EMBL/GenBank/DDBJ databases">
        <authorList>
            <person name="Amaro Gonzalez C."/>
        </authorList>
    </citation>
    <scope>NUCLEOTIDE SEQUENCE</scope>
</reference>
<sequence>MSCLSCLPGETVTEEC</sequence>
<organism evidence="1">
    <name type="scientific">Anguilla anguilla</name>
    <name type="common">European freshwater eel</name>
    <name type="synonym">Muraena anguilla</name>
    <dbReference type="NCBI Taxonomy" id="7936"/>
    <lineage>
        <taxon>Eukaryota</taxon>
        <taxon>Metazoa</taxon>
        <taxon>Chordata</taxon>
        <taxon>Craniata</taxon>
        <taxon>Vertebrata</taxon>
        <taxon>Euteleostomi</taxon>
        <taxon>Actinopterygii</taxon>
        <taxon>Neopterygii</taxon>
        <taxon>Teleostei</taxon>
        <taxon>Anguilliformes</taxon>
        <taxon>Anguillidae</taxon>
        <taxon>Anguilla</taxon>
    </lineage>
</organism>
<proteinExistence type="predicted"/>
<protein>
    <submittedName>
        <fullName evidence="1">Uncharacterized protein</fullName>
    </submittedName>
</protein>